<evidence type="ECO:0000313" key="1">
    <source>
        <dbReference type="EMBL" id="OWT43482.1"/>
    </source>
</evidence>
<name>A0A219AS65_METCM</name>
<dbReference type="KEGG" id="pchm:VFPPC_17369"/>
<proteinExistence type="predicted"/>
<dbReference type="RefSeq" id="XP_022285901.1">
    <property type="nucleotide sequence ID" value="XM_022429082.1"/>
</dbReference>
<evidence type="ECO:0000313" key="2">
    <source>
        <dbReference type="Proteomes" id="UP000078397"/>
    </source>
</evidence>
<sequence>METVVIWSSWVPPLSVPGLAKPPWSPVLPSNATIIPPCPANLTGLVMQNLIPAPG</sequence>
<dbReference type="Proteomes" id="UP000078397">
    <property type="component" value="Unassembled WGS sequence"/>
</dbReference>
<organism evidence="1 2">
    <name type="scientific">Pochonia chlamydosporia 170</name>
    <dbReference type="NCBI Taxonomy" id="1380566"/>
    <lineage>
        <taxon>Eukaryota</taxon>
        <taxon>Fungi</taxon>
        <taxon>Dikarya</taxon>
        <taxon>Ascomycota</taxon>
        <taxon>Pezizomycotina</taxon>
        <taxon>Sordariomycetes</taxon>
        <taxon>Hypocreomycetidae</taxon>
        <taxon>Hypocreales</taxon>
        <taxon>Clavicipitaceae</taxon>
        <taxon>Pochonia</taxon>
    </lineage>
</organism>
<comment type="caution">
    <text evidence="1">The sequence shown here is derived from an EMBL/GenBank/DDBJ whole genome shotgun (WGS) entry which is preliminary data.</text>
</comment>
<accession>A0A219AS65</accession>
<dbReference type="GeneID" id="28844736"/>
<reference evidence="1 2" key="1">
    <citation type="journal article" date="2016" name="PLoS Pathog.">
        <title>Biosynthesis of antibiotic leucinostatins in bio-control fungus Purpureocillium lilacinum and their inhibition on phytophthora revealed by genome mining.</title>
        <authorList>
            <person name="Wang G."/>
            <person name="Liu Z."/>
            <person name="Lin R."/>
            <person name="Li E."/>
            <person name="Mao Z."/>
            <person name="Ling J."/>
            <person name="Yang Y."/>
            <person name="Yin W.B."/>
            <person name="Xie B."/>
        </authorList>
    </citation>
    <scope>NUCLEOTIDE SEQUENCE [LARGE SCALE GENOMIC DNA]</scope>
    <source>
        <strain evidence="1">170</strain>
    </source>
</reference>
<dbReference type="AlphaFoldDB" id="A0A219AS65"/>
<dbReference type="EMBL" id="LSBJ02000001">
    <property type="protein sequence ID" value="OWT43482.1"/>
    <property type="molecule type" value="Genomic_DNA"/>
</dbReference>
<gene>
    <name evidence="1" type="ORF">VFPPC_17369</name>
</gene>
<keyword evidence="2" id="KW-1185">Reference proteome</keyword>
<protein>
    <submittedName>
        <fullName evidence="1">Uncharacterized protein</fullName>
    </submittedName>
</protein>